<evidence type="ECO:0000313" key="1">
    <source>
        <dbReference type="EMBL" id="CAK0865852.1"/>
    </source>
</evidence>
<comment type="caution">
    <text evidence="1">The sequence shown here is derived from an EMBL/GenBank/DDBJ whole genome shotgun (WGS) entry which is preliminary data.</text>
</comment>
<name>A0ABN9UZR1_9DINO</name>
<protein>
    <recommendedName>
        <fullName evidence="3">Cellulase</fullName>
    </recommendedName>
</protein>
<reference evidence="1" key="1">
    <citation type="submission" date="2023-10" db="EMBL/GenBank/DDBJ databases">
        <authorList>
            <person name="Chen Y."/>
            <person name="Shah S."/>
            <person name="Dougan E. K."/>
            <person name="Thang M."/>
            <person name="Chan C."/>
        </authorList>
    </citation>
    <scope>NUCLEOTIDE SEQUENCE [LARGE SCALE GENOMIC DNA]</scope>
</reference>
<dbReference type="EMBL" id="CAUYUJ010016493">
    <property type="protein sequence ID" value="CAK0865852.1"/>
    <property type="molecule type" value="Genomic_DNA"/>
</dbReference>
<organism evidence="1 2">
    <name type="scientific">Prorocentrum cordatum</name>
    <dbReference type="NCBI Taxonomy" id="2364126"/>
    <lineage>
        <taxon>Eukaryota</taxon>
        <taxon>Sar</taxon>
        <taxon>Alveolata</taxon>
        <taxon>Dinophyceae</taxon>
        <taxon>Prorocentrales</taxon>
        <taxon>Prorocentraceae</taxon>
        <taxon>Prorocentrum</taxon>
    </lineage>
</organism>
<gene>
    <name evidence="1" type="ORF">PCOR1329_LOCUS53270</name>
</gene>
<proteinExistence type="predicted"/>
<sequence>MMLRKGYMLTRMNVPWTKDVMLAKSACASTAPQQMKLAMTGYFGRDDPTVKSDNVNAALQKTIKSTLGCGGIMADGGWKTTLRAVPTGQAFEGGPCPNGKRCRAFADKAYAKLRAES</sequence>
<accession>A0ABN9UZR1</accession>
<evidence type="ECO:0000313" key="2">
    <source>
        <dbReference type="Proteomes" id="UP001189429"/>
    </source>
</evidence>
<keyword evidence="2" id="KW-1185">Reference proteome</keyword>
<dbReference type="Proteomes" id="UP001189429">
    <property type="component" value="Unassembled WGS sequence"/>
</dbReference>
<evidence type="ECO:0008006" key="3">
    <source>
        <dbReference type="Google" id="ProtNLM"/>
    </source>
</evidence>